<dbReference type="EMBL" id="JADFTS010000005">
    <property type="protein sequence ID" value="KAF9605390.1"/>
    <property type="molecule type" value="Genomic_DNA"/>
</dbReference>
<evidence type="ECO:0000313" key="1">
    <source>
        <dbReference type="EMBL" id="KAF9605390.1"/>
    </source>
</evidence>
<dbReference type="AlphaFoldDB" id="A0A835HR08"/>
<sequence>MKIKNPSLTISQVRARHRAQGKHCFVTVVQVVV</sequence>
<proteinExistence type="predicted"/>
<organism evidence="1 2">
    <name type="scientific">Coptis chinensis</name>
    <dbReference type="NCBI Taxonomy" id="261450"/>
    <lineage>
        <taxon>Eukaryota</taxon>
        <taxon>Viridiplantae</taxon>
        <taxon>Streptophyta</taxon>
        <taxon>Embryophyta</taxon>
        <taxon>Tracheophyta</taxon>
        <taxon>Spermatophyta</taxon>
        <taxon>Magnoliopsida</taxon>
        <taxon>Ranunculales</taxon>
        <taxon>Ranunculaceae</taxon>
        <taxon>Coptidoideae</taxon>
        <taxon>Coptis</taxon>
    </lineage>
</organism>
<gene>
    <name evidence="1" type="ORF">IFM89_016967</name>
</gene>
<protein>
    <submittedName>
        <fullName evidence="1">Uncharacterized protein</fullName>
    </submittedName>
</protein>
<reference evidence="1 2" key="1">
    <citation type="submission" date="2020-10" db="EMBL/GenBank/DDBJ databases">
        <title>The Coptis chinensis genome and diversification of protoberbering-type alkaloids.</title>
        <authorList>
            <person name="Wang B."/>
            <person name="Shu S."/>
            <person name="Song C."/>
            <person name="Liu Y."/>
        </authorList>
    </citation>
    <scope>NUCLEOTIDE SEQUENCE [LARGE SCALE GENOMIC DNA]</scope>
    <source>
        <strain evidence="1">HL-2020</strain>
        <tissue evidence="1">Leaf</tissue>
    </source>
</reference>
<dbReference type="Proteomes" id="UP000631114">
    <property type="component" value="Unassembled WGS sequence"/>
</dbReference>
<keyword evidence="2" id="KW-1185">Reference proteome</keyword>
<accession>A0A835HR08</accession>
<comment type="caution">
    <text evidence="1">The sequence shown here is derived from an EMBL/GenBank/DDBJ whole genome shotgun (WGS) entry which is preliminary data.</text>
</comment>
<evidence type="ECO:0000313" key="2">
    <source>
        <dbReference type="Proteomes" id="UP000631114"/>
    </source>
</evidence>
<name>A0A835HR08_9MAGN</name>